<evidence type="ECO:0000313" key="1">
    <source>
        <dbReference type="EMBL" id="KAL0188994.1"/>
    </source>
</evidence>
<dbReference type="EMBL" id="JAMKFB020000007">
    <property type="protein sequence ID" value="KAL0188994.1"/>
    <property type="molecule type" value="Genomic_DNA"/>
</dbReference>
<name>A0ABD0QS10_CIRMR</name>
<dbReference type="AlphaFoldDB" id="A0ABD0QS10"/>
<accession>A0ABD0QS10</accession>
<evidence type="ECO:0000313" key="2">
    <source>
        <dbReference type="Proteomes" id="UP001529510"/>
    </source>
</evidence>
<gene>
    <name evidence="1" type="ORF">M9458_016093</name>
</gene>
<feature type="non-terminal residue" evidence="1">
    <location>
        <position position="1"/>
    </location>
</feature>
<protein>
    <submittedName>
        <fullName evidence="1">Uncharacterized protein</fullName>
    </submittedName>
</protein>
<proteinExistence type="predicted"/>
<feature type="non-terminal residue" evidence="1">
    <location>
        <position position="59"/>
    </location>
</feature>
<dbReference type="Proteomes" id="UP001529510">
    <property type="component" value="Unassembled WGS sequence"/>
</dbReference>
<organism evidence="1 2">
    <name type="scientific">Cirrhinus mrigala</name>
    <name type="common">Mrigala</name>
    <dbReference type="NCBI Taxonomy" id="683832"/>
    <lineage>
        <taxon>Eukaryota</taxon>
        <taxon>Metazoa</taxon>
        <taxon>Chordata</taxon>
        <taxon>Craniata</taxon>
        <taxon>Vertebrata</taxon>
        <taxon>Euteleostomi</taxon>
        <taxon>Actinopterygii</taxon>
        <taxon>Neopterygii</taxon>
        <taxon>Teleostei</taxon>
        <taxon>Ostariophysi</taxon>
        <taxon>Cypriniformes</taxon>
        <taxon>Cyprinidae</taxon>
        <taxon>Labeoninae</taxon>
        <taxon>Labeonini</taxon>
        <taxon>Cirrhinus</taxon>
    </lineage>
</organism>
<reference evidence="1 2" key="1">
    <citation type="submission" date="2024-05" db="EMBL/GenBank/DDBJ databases">
        <title>Genome sequencing and assembly of Indian major carp, Cirrhinus mrigala (Hamilton, 1822).</title>
        <authorList>
            <person name="Mohindra V."/>
            <person name="Chowdhury L.M."/>
            <person name="Lal K."/>
            <person name="Jena J.K."/>
        </authorList>
    </citation>
    <scope>NUCLEOTIDE SEQUENCE [LARGE SCALE GENOMIC DNA]</scope>
    <source>
        <strain evidence="1">CM1030</strain>
        <tissue evidence="1">Blood</tissue>
    </source>
</reference>
<keyword evidence="2" id="KW-1185">Reference proteome</keyword>
<sequence>DRDNNERSSSRALRYYGEELGVDRAEVVVMDVLCDRDALEAVLSVGHFAIDVSKLGAPV</sequence>
<comment type="caution">
    <text evidence="1">The sequence shown here is derived from an EMBL/GenBank/DDBJ whole genome shotgun (WGS) entry which is preliminary data.</text>
</comment>